<reference evidence="1" key="2">
    <citation type="journal article" date="2015" name="Data Brief">
        <title>Shoot transcriptome of the giant reed, Arundo donax.</title>
        <authorList>
            <person name="Barrero R.A."/>
            <person name="Guerrero F.D."/>
            <person name="Moolhuijzen P."/>
            <person name="Goolsby J.A."/>
            <person name="Tidwell J."/>
            <person name="Bellgard S.E."/>
            <person name="Bellgard M.I."/>
        </authorList>
    </citation>
    <scope>NUCLEOTIDE SEQUENCE</scope>
    <source>
        <tissue evidence="1">Shoot tissue taken approximately 20 cm above the soil surface</tissue>
    </source>
</reference>
<name>A0A0A9BYP2_ARUDO</name>
<reference evidence="1" key="1">
    <citation type="submission" date="2014-09" db="EMBL/GenBank/DDBJ databases">
        <authorList>
            <person name="Magalhaes I.L.F."/>
            <person name="Oliveira U."/>
            <person name="Santos F.R."/>
            <person name="Vidigal T.H.D.A."/>
            <person name="Brescovit A.D."/>
            <person name="Santos A.J."/>
        </authorList>
    </citation>
    <scope>NUCLEOTIDE SEQUENCE</scope>
    <source>
        <tissue evidence="1">Shoot tissue taken approximately 20 cm above the soil surface</tissue>
    </source>
</reference>
<accession>A0A0A9BYP2</accession>
<organism evidence="1">
    <name type="scientific">Arundo donax</name>
    <name type="common">Giant reed</name>
    <name type="synonym">Donax arundinaceus</name>
    <dbReference type="NCBI Taxonomy" id="35708"/>
    <lineage>
        <taxon>Eukaryota</taxon>
        <taxon>Viridiplantae</taxon>
        <taxon>Streptophyta</taxon>
        <taxon>Embryophyta</taxon>
        <taxon>Tracheophyta</taxon>
        <taxon>Spermatophyta</taxon>
        <taxon>Magnoliopsida</taxon>
        <taxon>Liliopsida</taxon>
        <taxon>Poales</taxon>
        <taxon>Poaceae</taxon>
        <taxon>PACMAD clade</taxon>
        <taxon>Arundinoideae</taxon>
        <taxon>Arundineae</taxon>
        <taxon>Arundo</taxon>
    </lineage>
</organism>
<sequence>MLMNMAERNCSSGASEWLTQQSNSWY</sequence>
<dbReference type="AlphaFoldDB" id="A0A0A9BYP2"/>
<evidence type="ECO:0000313" key="1">
    <source>
        <dbReference type="EMBL" id="JAD67343.1"/>
    </source>
</evidence>
<protein>
    <submittedName>
        <fullName evidence="1">Uncharacterized protein</fullName>
    </submittedName>
</protein>
<proteinExistence type="predicted"/>
<dbReference type="EMBL" id="GBRH01230552">
    <property type="protein sequence ID" value="JAD67343.1"/>
    <property type="molecule type" value="Transcribed_RNA"/>
</dbReference>